<feature type="compositionally biased region" description="Basic residues" evidence="4">
    <location>
        <begin position="146"/>
        <end position="158"/>
    </location>
</feature>
<dbReference type="InterPro" id="IPR001978">
    <property type="entry name" value="Troponin"/>
</dbReference>
<organism evidence="5 6">
    <name type="scientific">Gadus morhua</name>
    <name type="common">Atlantic cod</name>
    <dbReference type="NCBI Taxonomy" id="8049"/>
    <lineage>
        <taxon>Eukaryota</taxon>
        <taxon>Metazoa</taxon>
        <taxon>Chordata</taxon>
        <taxon>Craniata</taxon>
        <taxon>Vertebrata</taxon>
        <taxon>Euteleostomi</taxon>
        <taxon>Actinopterygii</taxon>
        <taxon>Neopterygii</taxon>
        <taxon>Teleostei</taxon>
        <taxon>Neoteleostei</taxon>
        <taxon>Acanthomorphata</taxon>
        <taxon>Zeiogadaria</taxon>
        <taxon>Gadariae</taxon>
        <taxon>Gadiformes</taxon>
        <taxon>Gadoidei</taxon>
        <taxon>Gadidae</taxon>
        <taxon>Gadus</taxon>
    </lineage>
</organism>
<dbReference type="GO" id="GO:0031013">
    <property type="term" value="F:troponin I binding"/>
    <property type="evidence" value="ECO:0007669"/>
    <property type="project" value="TreeGrafter"/>
</dbReference>
<name>A0A8C5B3M0_GADMO</name>
<dbReference type="AlphaFoldDB" id="A0A8C5B3M0"/>
<evidence type="ECO:0000256" key="4">
    <source>
        <dbReference type="SAM" id="MobiDB-lite"/>
    </source>
</evidence>
<dbReference type="Pfam" id="PF00992">
    <property type="entry name" value="Troponin"/>
    <property type="match status" value="1"/>
</dbReference>
<dbReference type="GO" id="GO:0045214">
    <property type="term" value="P:sarcomere organization"/>
    <property type="evidence" value="ECO:0007669"/>
    <property type="project" value="TreeGrafter"/>
</dbReference>
<sequence length="222" mass="26393">QHPTKTPKTKMKIKDRRDSLLRFAPNITVPKPSDGDKVDFDDIHRKRQDKDLGELQSLIDAHFIQRKKEEEELVSLVQRIENRRTERAEQQRIRADQEKERQIRLADEKEKREQGDVRKKQDDDLKKKKVLTNMSVQYGGLDSKKGAKKQTGREKKRKILADRRKPLVMENLNEDKVKEKASELWKWLKGLEAEKFDLCEVLKKQKYDIKVLQNRVSEQQKL</sequence>
<keyword evidence="3" id="KW-0514">Muscle protein</keyword>
<dbReference type="GO" id="GO:0006937">
    <property type="term" value="P:regulation of muscle contraction"/>
    <property type="evidence" value="ECO:0007669"/>
    <property type="project" value="InterPro"/>
</dbReference>
<dbReference type="SUPFAM" id="SSF90250">
    <property type="entry name" value="Troponin coil-coiled subunits"/>
    <property type="match status" value="1"/>
</dbReference>
<feature type="compositionally biased region" description="Basic and acidic residues" evidence="4">
    <location>
        <begin position="81"/>
        <end position="126"/>
    </location>
</feature>
<feature type="region of interest" description="Disordered" evidence="4">
    <location>
        <begin position="81"/>
        <end position="162"/>
    </location>
</feature>
<evidence type="ECO:0000256" key="3">
    <source>
        <dbReference type="ARBA" id="ARBA00023179"/>
    </source>
</evidence>
<dbReference type="Proteomes" id="UP000694546">
    <property type="component" value="Chromosome 19"/>
</dbReference>
<dbReference type="InterPro" id="IPR027707">
    <property type="entry name" value="TNNT"/>
</dbReference>
<dbReference type="PANTHER" id="PTHR11521">
    <property type="entry name" value="TROPONIN T"/>
    <property type="match status" value="1"/>
</dbReference>
<dbReference type="Ensembl" id="ENSGMOT00000037154.1">
    <property type="protein sequence ID" value="ENSGMOP00000041407.1"/>
    <property type="gene ID" value="ENSGMOG00000036744.1"/>
</dbReference>
<evidence type="ECO:0000313" key="6">
    <source>
        <dbReference type="Proteomes" id="UP000694546"/>
    </source>
</evidence>
<reference evidence="5" key="2">
    <citation type="submission" date="2025-09" db="UniProtKB">
        <authorList>
            <consortium name="Ensembl"/>
        </authorList>
    </citation>
    <scope>IDENTIFICATION</scope>
</reference>
<dbReference type="GO" id="GO:0030172">
    <property type="term" value="F:troponin C binding"/>
    <property type="evidence" value="ECO:0007669"/>
    <property type="project" value="TreeGrafter"/>
</dbReference>
<dbReference type="GO" id="GO:0060048">
    <property type="term" value="P:cardiac muscle contraction"/>
    <property type="evidence" value="ECO:0007669"/>
    <property type="project" value="TreeGrafter"/>
</dbReference>
<dbReference type="GO" id="GO:0005523">
    <property type="term" value="F:tropomyosin binding"/>
    <property type="evidence" value="ECO:0007669"/>
    <property type="project" value="TreeGrafter"/>
</dbReference>
<comment type="function">
    <text evidence="1">Troponin T is the tropomyosin-binding subunit of troponin, the thin filament regulatory complex which confers calcium-sensitivity to striated muscle actomyosin ATPase activity.</text>
</comment>
<keyword evidence="6" id="KW-1185">Reference proteome</keyword>
<dbReference type="Gene3D" id="1.20.5.350">
    <property type="match status" value="1"/>
</dbReference>
<comment type="similarity">
    <text evidence="2">Belongs to the troponin T family.</text>
</comment>
<reference evidence="5" key="1">
    <citation type="submission" date="2025-08" db="UniProtKB">
        <authorList>
            <consortium name="Ensembl"/>
        </authorList>
    </citation>
    <scope>IDENTIFICATION</scope>
</reference>
<dbReference type="GeneTree" id="ENSGT00940000154709"/>
<evidence type="ECO:0000256" key="1">
    <source>
        <dbReference type="ARBA" id="ARBA00003363"/>
    </source>
</evidence>
<evidence type="ECO:0000313" key="5">
    <source>
        <dbReference type="Ensembl" id="ENSGMOP00000041407.1"/>
    </source>
</evidence>
<dbReference type="InterPro" id="IPR038077">
    <property type="entry name" value="Troponin_sf"/>
</dbReference>
<accession>A0A8C5B3M0</accession>
<protein>
    <submittedName>
        <fullName evidence="5">Troponin T2e, cardiac</fullName>
    </submittedName>
</protein>
<dbReference type="OMA" id="SRINEQQ"/>
<dbReference type="PANTHER" id="PTHR11521:SF20">
    <property type="entry name" value="TROPONIN T2E, CARDIAC ISOFORM X1"/>
    <property type="match status" value="1"/>
</dbReference>
<evidence type="ECO:0000256" key="2">
    <source>
        <dbReference type="ARBA" id="ARBA00008330"/>
    </source>
</evidence>
<proteinExistence type="inferred from homology"/>
<dbReference type="GO" id="GO:0005861">
    <property type="term" value="C:troponin complex"/>
    <property type="evidence" value="ECO:0007669"/>
    <property type="project" value="InterPro"/>
</dbReference>